<reference evidence="2 3" key="1">
    <citation type="journal article" date="2014" name="PLoS Genet.">
        <title>Phylogenetically driven sequencing of extremely halophilic archaea reveals strategies for static and dynamic osmo-response.</title>
        <authorList>
            <person name="Becker E.A."/>
            <person name="Seitzer P.M."/>
            <person name="Tritt A."/>
            <person name="Larsen D."/>
            <person name="Krusor M."/>
            <person name="Yao A.I."/>
            <person name="Wu D."/>
            <person name="Madern D."/>
            <person name="Eisen J.A."/>
            <person name="Darling A.E."/>
            <person name="Facciotti M.T."/>
        </authorList>
    </citation>
    <scope>NUCLEOTIDE SEQUENCE [LARGE SCALE GENOMIC DNA]</scope>
    <source>
        <strain evidence="2 3">DSM 12281</strain>
    </source>
</reference>
<keyword evidence="1" id="KW-0812">Transmembrane</keyword>
<dbReference type="STRING" id="1230458.C484_02554"/>
<name>M0AER6_9EURY</name>
<evidence type="ECO:0000256" key="1">
    <source>
        <dbReference type="SAM" id="Phobius"/>
    </source>
</evidence>
<dbReference type="Proteomes" id="UP000011648">
    <property type="component" value="Unassembled WGS sequence"/>
</dbReference>
<evidence type="ECO:0000313" key="3">
    <source>
        <dbReference type="Proteomes" id="UP000011648"/>
    </source>
</evidence>
<organism evidence="2 3">
    <name type="scientific">Natrialba taiwanensis DSM 12281</name>
    <dbReference type="NCBI Taxonomy" id="1230458"/>
    <lineage>
        <taxon>Archaea</taxon>
        <taxon>Methanobacteriati</taxon>
        <taxon>Methanobacteriota</taxon>
        <taxon>Stenosarchaea group</taxon>
        <taxon>Halobacteria</taxon>
        <taxon>Halobacteriales</taxon>
        <taxon>Natrialbaceae</taxon>
        <taxon>Natrialba</taxon>
    </lineage>
</organism>
<accession>M0AER6</accession>
<dbReference type="AlphaFoldDB" id="M0AER6"/>
<sequence>MAVVRVMRMALLVQIVLVVVAVMVGVAIISVIAVRMSVRVFTNPKHDEQDTGNKTDWPADLDTTKYRHWLVYLREVEVVLRVEEYSHHRDTADKVADADNEARREPVHPLVRLVKSVRGGNGPSVTWFDAMNSTESDRSKEETECVAV</sequence>
<gene>
    <name evidence="2" type="ORF">C484_02554</name>
</gene>
<proteinExistence type="predicted"/>
<comment type="caution">
    <text evidence="2">The sequence shown here is derived from an EMBL/GenBank/DDBJ whole genome shotgun (WGS) entry which is preliminary data.</text>
</comment>
<protein>
    <submittedName>
        <fullName evidence="2">Uncharacterized protein</fullName>
    </submittedName>
</protein>
<feature type="transmembrane region" description="Helical" evidence="1">
    <location>
        <begin position="12"/>
        <end position="34"/>
    </location>
</feature>
<keyword evidence="1" id="KW-0472">Membrane</keyword>
<keyword evidence="3" id="KW-1185">Reference proteome</keyword>
<dbReference type="EMBL" id="AOIL01000012">
    <property type="protein sequence ID" value="ELY95838.1"/>
    <property type="molecule type" value="Genomic_DNA"/>
</dbReference>
<keyword evidence="1" id="KW-1133">Transmembrane helix</keyword>
<evidence type="ECO:0000313" key="2">
    <source>
        <dbReference type="EMBL" id="ELY95838.1"/>
    </source>
</evidence>